<dbReference type="KEGG" id="mgin:FRZ54_22430"/>
<sequence length="160" mass="18502">MFKSLLSKAPKFVILLAIIPVLAFKYHGKPKMDEQEWLQWSNKCLHECYDPSGEAKLKNWELTISSEHFLRLRKTFQHGKQEYFSLHLHLFNDLDYFGDISHGTLELKADKDDIIVQTYDDPKGNVDSMATALDLPVKNMEPERLDSLRSALLFFKTGGL</sequence>
<keyword evidence="2" id="KW-1185">Reference proteome</keyword>
<protein>
    <submittedName>
        <fullName evidence="1">Uncharacterized protein</fullName>
    </submittedName>
</protein>
<name>A0A5B8V3D7_9SPHI</name>
<dbReference type="RefSeq" id="WP_147034042.1">
    <property type="nucleotide sequence ID" value="NZ_CP042436.1"/>
</dbReference>
<dbReference type="EMBL" id="CP042436">
    <property type="protein sequence ID" value="QEC65211.1"/>
    <property type="molecule type" value="Genomic_DNA"/>
</dbReference>
<reference evidence="1 2" key="1">
    <citation type="journal article" date="2017" name="Curr. Microbiol.">
        <title>Mucilaginibacter ginsenosidivorans sp. nov., Isolated from Soil of Ginseng Field.</title>
        <authorList>
            <person name="Kim M.M."/>
            <person name="Siddiqi M.Z."/>
            <person name="Im W.T."/>
        </authorList>
    </citation>
    <scope>NUCLEOTIDE SEQUENCE [LARGE SCALE GENOMIC DNA]</scope>
    <source>
        <strain evidence="1 2">Gsoil 3017</strain>
    </source>
</reference>
<gene>
    <name evidence="1" type="ORF">FRZ54_22430</name>
</gene>
<organism evidence="1 2">
    <name type="scientific">Mucilaginibacter ginsenosidivorans</name>
    <dbReference type="NCBI Taxonomy" id="398053"/>
    <lineage>
        <taxon>Bacteria</taxon>
        <taxon>Pseudomonadati</taxon>
        <taxon>Bacteroidota</taxon>
        <taxon>Sphingobacteriia</taxon>
        <taxon>Sphingobacteriales</taxon>
        <taxon>Sphingobacteriaceae</taxon>
        <taxon>Mucilaginibacter</taxon>
    </lineage>
</organism>
<evidence type="ECO:0000313" key="2">
    <source>
        <dbReference type="Proteomes" id="UP000321479"/>
    </source>
</evidence>
<dbReference type="OrthoDB" id="797136at2"/>
<dbReference type="Proteomes" id="UP000321479">
    <property type="component" value="Chromosome"/>
</dbReference>
<accession>A0A5B8V3D7</accession>
<evidence type="ECO:0000313" key="1">
    <source>
        <dbReference type="EMBL" id="QEC65211.1"/>
    </source>
</evidence>
<proteinExistence type="predicted"/>
<dbReference type="AlphaFoldDB" id="A0A5B8V3D7"/>